<keyword evidence="4" id="KW-1185">Reference proteome</keyword>
<dbReference type="OrthoDB" id="341898at2759"/>
<evidence type="ECO:0000256" key="1">
    <source>
        <dbReference type="ARBA" id="ARBA00009207"/>
    </source>
</evidence>
<evidence type="ECO:0000313" key="4">
    <source>
        <dbReference type="Proteomes" id="UP000326924"/>
    </source>
</evidence>
<dbReference type="InterPro" id="IPR015267">
    <property type="entry name" value="PPP4R2"/>
</dbReference>
<proteinExistence type="inferred from homology"/>
<name>A0A5J5F8R4_9PEZI</name>
<sequence>MKSDSEILADISKGGSIDVYVSAFISNWSTANQCSNIWPELLERLLIRLENIAFENFPKPTAAELSAFHNAAAQQPSQFVEVPTEINTVIDAPFSQASTQPCIEEPSQEQQQPVATTYVTERPTLQLSSPSSSRLTEVATPPPEPVEDAELHIYDQQVLTELRETMLTSFSAAPPHTVQRFAELLLAPNTHYHSLPKYLRALQRVLSVSSPTTAFPLKQPDLVNGGANGGMAFGLGSDESLGGALLTPIPWLREDSGGEEHALSPVPAQGELLRMERELGVAPAGQIQNGEREAVKEVPKLGAEDVGPQPAGTVFPDPPRTEEEAMGERREEYMFHAQHKSEGGTEMD</sequence>
<dbReference type="PANTHER" id="PTHR16487:SF0">
    <property type="entry name" value="PROTEIN PHOSPHATASE 4 REGULATORY SUBUNIT 2-RELATED"/>
    <property type="match status" value="1"/>
</dbReference>
<reference evidence="3 4" key="1">
    <citation type="submission" date="2019-09" db="EMBL/GenBank/DDBJ databases">
        <title>Draft genome of the ectomycorrhizal ascomycete Sphaerosporella brunnea.</title>
        <authorList>
            <consortium name="DOE Joint Genome Institute"/>
            <person name="Benucci G.M."/>
            <person name="Marozzi G."/>
            <person name="Antonielli L."/>
            <person name="Sanchez S."/>
            <person name="Marco P."/>
            <person name="Wang X."/>
            <person name="Falini L.B."/>
            <person name="Barry K."/>
            <person name="Haridas S."/>
            <person name="Lipzen A."/>
            <person name="Labutti K."/>
            <person name="Grigoriev I.V."/>
            <person name="Murat C."/>
            <person name="Martin F."/>
            <person name="Albertini E."/>
            <person name="Donnini D."/>
            <person name="Bonito G."/>
        </authorList>
    </citation>
    <scope>NUCLEOTIDE SEQUENCE [LARGE SCALE GENOMIC DNA]</scope>
    <source>
        <strain evidence="3 4">Sb_GMNB300</strain>
    </source>
</reference>
<accession>A0A5J5F8R4</accession>
<dbReference type="GO" id="GO:0019888">
    <property type="term" value="F:protein phosphatase regulator activity"/>
    <property type="evidence" value="ECO:0007669"/>
    <property type="project" value="InterPro"/>
</dbReference>
<comment type="similarity">
    <text evidence="1">Belongs to the PPP4R2 family.</text>
</comment>
<organism evidence="3 4">
    <name type="scientific">Sphaerosporella brunnea</name>
    <dbReference type="NCBI Taxonomy" id="1250544"/>
    <lineage>
        <taxon>Eukaryota</taxon>
        <taxon>Fungi</taxon>
        <taxon>Dikarya</taxon>
        <taxon>Ascomycota</taxon>
        <taxon>Pezizomycotina</taxon>
        <taxon>Pezizomycetes</taxon>
        <taxon>Pezizales</taxon>
        <taxon>Pyronemataceae</taxon>
        <taxon>Sphaerosporella</taxon>
    </lineage>
</organism>
<feature type="compositionally biased region" description="Polar residues" evidence="2">
    <location>
        <begin position="125"/>
        <end position="135"/>
    </location>
</feature>
<feature type="compositionally biased region" description="Basic and acidic residues" evidence="2">
    <location>
        <begin position="319"/>
        <end position="328"/>
    </location>
</feature>
<dbReference type="PANTHER" id="PTHR16487">
    <property type="entry name" value="PPP4R2-RELATED PROTEIN"/>
    <property type="match status" value="1"/>
</dbReference>
<feature type="region of interest" description="Disordered" evidence="2">
    <location>
        <begin position="288"/>
        <end position="328"/>
    </location>
</feature>
<comment type="caution">
    <text evidence="3">The sequence shown here is derived from an EMBL/GenBank/DDBJ whole genome shotgun (WGS) entry which is preliminary data.</text>
</comment>
<evidence type="ECO:0000313" key="3">
    <source>
        <dbReference type="EMBL" id="KAA8913297.1"/>
    </source>
</evidence>
<evidence type="ECO:0008006" key="5">
    <source>
        <dbReference type="Google" id="ProtNLM"/>
    </source>
</evidence>
<gene>
    <name evidence="3" type="ORF">FN846DRAFT_160597</name>
</gene>
<dbReference type="AlphaFoldDB" id="A0A5J5F8R4"/>
<dbReference type="InParanoid" id="A0A5J5F8R4"/>
<feature type="compositionally biased region" description="Basic and acidic residues" evidence="2">
    <location>
        <begin position="290"/>
        <end position="303"/>
    </location>
</feature>
<dbReference type="Pfam" id="PF09184">
    <property type="entry name" value="PPP4R2"/>
    <property type="match status" value="1"/>
</dbReference>
<protein>
    <recommendedName>
        <fullName evidence="5">PPP4R2-domain-containing protein</fullName>
    </recommendedName>
</protein>
<dbReference type="EMBL" id="VXIS01000016">
    <property type="protein sequence ID" value="KAA8913297.1"/>
    <property type="molecule type" value="Genomic_DNA"/>
</dbReference>
<evidence type="ECO:0000256" key="2">
    <source>
        <dbReference type="SAM" id="MobiDB-lite"/>
    </source>
</evidence>
<dbReference type="Proteomes" id="UP000326924">
    <property type="component" value="Unassembled WGS sequence"/>
</dbReference>
<dbReference type="GO" id="GO:0030289">
    <property type="term" value="C:protein phosphatase 4 complex"/>
    <property type="evidence" value="ECO:0007669"/>
    <property type="project" value="InterPro"/>
</dbReference>
<dbReference type="GO" id="GO:0005634">
    <property type="term" value="C:nucleus"/>
    <property type="evidence" value="ECO:0007669"/>
    <property type="project" value="TreeGrafter"/>
</dbReference>
<dbReference type="GO" id="GO:0005737">
    <property type="term" value="C:cytoplasm"/>
    <property type="evidence" value="ECO:0007669"/>
    <property type="project" value="TreeGrafter"/>
</dbReference>
<feature type="region of interest" description="Disordered" evidence="2">
    <location>
        <begin position="125"/>
        <end position="146"/>
    </location>
</feature>